<feature type="compositionally biased region" description="Acidic residues" evidence="1">
    <location>
        <begin position="77"/>
        <end position="90"/>
    </location>
</feature>
<reference evidence="3" key="1">
    <citation type="journal article" date="2015" name="PLoS Genet.">
        <title>Genome Sequence and Transcriptome Analyses of Chrysochromulina tobin: Metabolic Tools for Enhanced Algal Fitness in the Prominent Order Prymnesiales (Haptophyceae).</title>
        <authorList>
            <person name="Hovde B.T."/>
            <person name="Deodato C.R."/>
            <person name="Hunsperger H.M."/>
            <person name="Ryken S.A."/>
            <person name="Yost W."/>
            <person name="Jha R.K."/>
            <person name="Patterson J."/>
            <person name="Monnat R.J. Jr."/>
            <person name="Barlow S.B."/>
            <person name="Starkenburg S.R."/>
            <person name="Cattolico R.A."/>
        </authorList>
    </citation>
    <scope>NUCLEOTIDE SEQUENCE</scope>
    <source>
        <strain evidence="3">CCMP291</strain>
    </source>
</reference>
<organism evidence="2 3">
    <name type="scientific">Chrysochromulina tobinii</name>
    <dbReference type="NCBI Taxonomy" id="1460289"/>
    <lineage>
        <taxon>Eukaryota</taxon>
        <taxon>Haptista</taxon>
        <taxon>Haptophyta</taxon>
        <taxon>Prymnesiophyceae</taxon>
        <taxon>Prymnesiales</taxon>
        <taxon>Chrysochromulinaceae</taxon>
        <taxon>Chrysochromulina</taxon>
    </lineage>
</organism>
<evidence type="ECO:0000313" key="2">
    <source>
        <dbReference type="EMBL" id="KOO24189.1"/>
    </source>
</evidence>
<proteinExistence type="predicted"/>
<evidence type="ECO:0000256" key="1">
    <source>
        <dbReference type="SAM" id="MobiDB-lite"/>
    </source>
</evidence>
<gene>
    <name evidence="2" type="ORF">Ctob_009443</name>
</gene>
<keyword evidence="3" id="KW-1185">Reference proteome</keyword>
<dbReference type="AlphaFoldDB" id="A0A0M0JC81"/>
<dbReference type="OrthoDB" id="442921at2759"/>
<sequence>MARMKASLGAGAPTHEVPASDSLIGGNGSEGDDDEEEEDGTAADETEASGPLDEADWLRKQQELSAMFKSLYSNQNDVDDEQASVSDEDDGKGNDDGAHKGAPAIAESCAEIIPCRPPGSSACNDMPMPPPALTATDAPIIGALPDDLAPVFADRVRKLAPLVQAVLLGHVEPESVPVDSLLGAIGRLEACAKRAAYKGFDIMRVPGALSCDSCARLREAVDRERCTLPDSVDALPEHQLKLDHTSLKELVGADGYSRLMRLPVEYVHAENALLGGEPVEEAMALRFATLQEAFIRRYSAETRPWNPFHQDKARITVNVAVSSDAAHGGGRLVGVYNGALHTILRDEGEATVHSSDLFHAVTRMTSGVRYSLILFFDPDSVEDQFHTRVAGIKNGRVRRLMAEVFFPSAESSQGVLALSRLLGSGGHSVTD</sequence>
<protein>
    <submittedName>
        <fullName evidence="2">Uncharacterized protein</fullName>
    </submittedName>
</protein>
<dbReference type="Gene3D" id="2.60.120.620">
    <property type="entry name" value="q2cbj1_9rhob like domain"/>
    <property type="match status" value="1"/>
</dbReference>
<dbReference type="EMBL" id="JWZX01003117">
    <property type="protein sequence ID" value="KOO24189.1"/>
    <property type="molecule type" value="Genomic_DNA"/>
</dbReference>
<name>A0A0M0JC81_9EUKA</name>
<feature type="compositionally biased region" description="Acidic residues" evidence="1">
    <location>
        <begin position="30"/>
        <end position="47"/>
    </location>
</feature>
<dbReference type="Proteomes" id="UP000037460">
    <property type="component" value="Unassembled WGS sequence"/>
</dbReference>
<evidence type="ECO:0000313" key="3">
    <source>
        <dbReference type="Proteomes" id="UP000037460"/>
    </source>
</evidence>
<accession>A0A0M0JC81</accession>
<feature type="region of interest" description="Disordered" evidence="1">
    <location>
        <begin position="1"/>
        <end position="101"/>
    </location>
</feature>
<comment type="caution">
    <text evidence="2">The sequence shown here is derived from an EMBL/GenBank/DDBJ whole genome shotgun (WGS) entry which is preliminary data.</text>
</comment>